<gene>
    <name evidence="2" type="ORF">ET471_14950</name>
</gene>
<evidence type="ECO:0000313" key="3">
    <source>
        <dbReference type="Proteomes" id="UP000292118"/>
    </source>
</evidence>
<proteinExistence type="predicted"/>
<name>A0A4P6F6V7_9MICO</name>
<dbReference type="Proteomes" id="UP000292118">
    <property type="component" value="Chromosome"/>
</dbReference>
<organism evidence="2 3">
    <name type="scientific">Xylanimonas protaetiae</name>
    <dbReference type="NCBI Taxonomy" id="2509457"/>
    <lineage>
        <taxon>Bacteria</taxon>
        <taxon>Bacillati</taxon>
        <taxon>Actinomycetota</taxon>
        <taxon>Actinomycetes</taxon>
        <taxon>Micrococcales</taxon>
        <taxon>Promicromonosporaceae</taxon>
        <taxon>Xylanimonas</taxon>
    </lineage>
</organism>
<evidence type="ECO:0000256" key="1">
    <source>
        <dbReference type="SAM" id="MobiDB-lite"/>
    </source>
</evidence>
<dbReference type="RefSeq" id="WP_129189593.1">
    <property type="nucleotide sequence ID" value="NZ_CP035493.1"/>
</dbReference>
<keyword evidence="3" id="KW-1185">Reference proteome</keyword>
<sequence>MTTQPGAESDAYDPEQDADADPEAMNPRTGAAAHDTPESDAYEDTDADPANMNPRSTLDELEE</sequence>
<protein>
    <submittedName>
        <fullName evidence="2">Uncharacterized protein</fullName>
    </submittedName>
</protein>
<evidence type="ECO:0000313" key="2">
    <source>
        <dbReference type="EMBL" id="QAY71176.1"/>
    </source>
</evidence>
<feature type="compositionally biased region" description="Acidic residues" evidence="1">
    <location>
        <begin position="10"/>
        <end position="22"/>
    </location>
</feature>
<feature type="region of interest" description="Disordered" evidence="1">
    <location>
        <begin position="1"/>
        <end position="63"/>
    </location>
</feature>
<dbReference type="KEGG" id="xya:ET471_14950"/>
<reference evidence="2 3" key="1">
    <citation type="submission" date="2019-01" db="EMBL/GenBank/DDBJ databases">
        <title>Genome sequencing of strain FW10M-9.</title>
        <authorList>
            <person name="Heo J."/>
            <person name="Kim S.-J."/>
            <person name="Kim J.-S."/>
            <person name="Hong S.-B."/>
            <person name="Kwon S.-W."/>
        </authorList>
    </citation>
    <scope>NUCLEOTIDE SEQUENCE [LARGE SCALE GENOMIC DNA]</scope>
    <source>
        <strain evidence="2 3">FW10M-9</strain>
    </source>
</reference>
<accession>A0A4P6F6V7</accession>
<feature type="compositionally biased region" description="Acidic residues" evidence="1">
    <location>
        <begin position="38"/>
        <end position="47"/>
    </location>
</feature>
<dbReference type="AlphaFoldDB" id="A0A4P6F6V7"/>
<dbReference type="EMBL" id="CP035493">
    <property type="protein sequence ID" value="QAY71176.1"/>
    <property type="molecule type" value="Genomic_DNA"/>
</dbReference>